<name>A0A840ITC2_9PSEU</name>
<gene>
    <name evidence="1" type="ORF">BJY18_002102</name>
</gene>
<reference evidence="1 2" key="1">
    <citation type="submission" date="2020-08" db="EMBL/GenBank/DDBJ databases">
        <title>Sequencing the genomes of 1000 actinobacteria strains.</title>
        <authorList>
            <person name="Klenk H.-P."/>
        </authorList>
    </citation>
    <scope>NUCLEOTIDE SEQUENCE [LARGE SCALE GENOMIC DNA]</scope>
    <source>
        <strain evidence="1 2">DSM 45859</strain>
    </source>
</reference>
<dbReference type="InterPro" id="IPR029787">
    <property type="entry name" value="Nucleotide_cyclase"/>
</dbReference>
<comment type="caution">
    <text evidence="1">The sequence shown here is derived from an EMBL/GenBank/DDBJ whole genome shotgun (WGS) entry which is preliminary data.</text>
</comment>
<dbReference type="RefSeq" id="WP_184779778.1">
    <property type="nucleotide sequence ID" value="NZ_JACHMG010000001.1"/>
</dbReference>
<evidence type="ECO:0000313" key="1">
    <source>
        <dbReference type="EMBL" id="MBB4684617.1"/>
    </source>
</evidence>
<sequence length="216" mass="23075">MNTAVLHLPVLHVPLHRAILVADVEGSTTRTNPGRAQLRAMLFDLLDGAFRACGITEEARDSFLDRGDGALCLVRPVDEAPKTVLLAGVVPELAVRLARHNATHPDEAFRLRVAVHAGEVHYDLHGPYGEAVDLACRLLDAPEVRKALRGAAGPVALTVSEGIYSAVVVHGYAGIDRSAFGHAFHVRVGRKRVRGWIRTAGWSPAGTVLPDAGLTA</sequence>
<dbReference type="Gene3D" id="3.30.70.1230">
    <property type="entry name" value="Nucleotide cyclase"/>
    <property type="match status" value="1"/>
</dbReference>
<proteinExistence type="predicted"/>
<accession>A0A840ITC2</accession>
<dbReference type="EMBL" id="JACHMG010000001">
    <property type="protein sequence ID" value="MBB4684617.1"/>
    <property type="molecule type" value="Genomic_DNA"/>
</dbReference>
<protein>
    <submittedName>
        <fullName evidence="1">Class 3 adenylate cyclase</fullName>
    </submittedName>
</protein>
<dbReference type="SUPFAM" id="SSF55073">
    <property type="entry name" value="Nucleotide cyclase"/>
    <property type="match status" value="1"/>
</dbReference>
<keyword evidence="2" id="KW-1185">Reference proteome</keyword>
<dbReference type="Proteomes" id="UP000581769">
    <property type="component" value="Unassembled WGS sequence"/>
</dbReference>
<evidence type="ECO:0000313" key="2">
    <source>
        <dbReference type="Proteomes" id="UP000581769"/>
    </source>
</evidence>
<organism evidence="1 2">
    <name type="scientific">Amycolatopsis jiangsuensis</name>
    <dbReference type="NCBI Taxonomy" id="1181879"/>
    <lineage>
        <taxon>Bacteria</taxon>
        <taxon>Bacillati</taxon>
        <taxon>Actinomycetota</taxon>
        <taxon>Actinomycetes</taxon>
        <taxon>Pseudonocardiales</taxon>
        <taxon>Pseudonocardiaceae</taxon>
        <taxon>Amycolatopsis</taxon>
    </lineage>
</organism>
<dbReference type="AlphaFoldDB" id="A0A840ITC2"/>